<dbReference type="SUPFAM" id="SSF49854">
    <property type="entry name" value="Spermadhesin, CUB domain"/>
    <property type="match status" value="2"/>
</dbReference>
<dbReference type="GO" id="GO:0005576">
    <property type="term" value="C:extracellular region"/>
    <property type="evidence" value="ECO:0007669"/>
    <property type="project" value="UniProtKB-SubCell"/>
</dbReference>
<keyword evidence="4 10" id="KW-0245">EGF-like domain</keyword>
<dbReference type="InterPro" id="IPR003410">
    <property type="entry name" value="HYR_dom"/>
</dbReference>
<dbReference type="PROSITE" id="PS51828">
    <property type="entry name" value="PTX_2"/>
    <property type="match status" value="1"/>
</dbReference>
<dbReference type="InterPro" id="IPR011641">
    <property type="entry name" value="Tyr-kin_ephrin_A/B_rcpt-like"/>
</dbReference>
<feature type="domain" description="EGF-like" evidence="15">
    <location>
        <begin position="1857"/>
        <end position="1893"/>
    </location>
</feature>
<feature type="domain" description="Sushi" evidence="18">
    <location>
        <begin position="516"/>
        <end position="588"/>
    </location>
</feature>
<dbReference type="PROSITE" id="PS50026">
    <property type="entry name" value="EGF_3"/>
    <property type="match status" value="9"/>
</dbReference>
<feature type="domain" description="HYR" evidence="17">
    <location>
        <begin position="690"/>
        <end position="779"/>
    </location>
</feature>
<dbReference type="InterPro" id="IPR026823">
    <property type="entry name" value="cEGF"/>
</dbReference>
<dbReference type="SUPFAM" id="SSF49785">
    <property type="entry name" value="Galactose-binding domain-like"/>
    <property type="match status" value="1"/>
</dbReference>
<evidence type="ECO:0000256" key="2">
    <source>
        <dbReference type="ARBA" id="ARBA00004613"/>
    </source>
</evidence>
<dbReference type="InterPro" id="IPR000421">
    <property type="entry name" value="FA58C"/>
</dbReference>
<dbReference type="Pfam" id="PF00008">
    <property type="entry name" value="EGF"/>
    <property type="match status" value="7"/>
</dbReference>
<evidence type="ECO:0000313" key="22">
    <source>
        <dbReference type="Proteomes" id="UP000594262"/>
    </source>
</evidence>
<feature type="domain" description="EGF-like" evidence="15">
    <location>
        <begin position="1175"/>
        <end position="1211"/>
    </location>
</feature>
<feature type="domain" description="Sushi" evidence="18">
    <location>
        <begin position="2254"/>
        <end position="2312"/>
    </location>
</feature>
<dbReference type="InterPro" id="IPR001759">
    <property type="entry name" value="PTX_dom"/>
</dbReference>
<feature type="domain" description="Sushi" evidence="18">
    <location>
        <begin position="2071"/>
        <end position="2125"/>
    </location>
</feature>
<dbReference type="SMART" id="SM00181">
    <property type="entry name" value="EGF"/>
    <property type="match status" value="11"/>
</dbReference>
<dbReference type="Gene3D" id="2.10.70.10">
    <property type="entry name" value="Complement Module, domain 1"/>
    <property type="match status" value="9"/>
</dbReference>
<feature type="disulfide bond" evidence="10">
    <location>
        <begin position="1201"/>
        <end position="1210"/>
    </location>
</feature>
<dbReference type="Pfam" id="PF00354">
    <property type="entry name" value="Pentaxin"/>
    <property type="match status" value="1"/>
</dbReference>
<dbReference type="Pfam" id="PF00754">
    <property type="entry name" value="F5_F8_type_C"/>
    <property type="match status" value="1"/>
</dbReference>
<dbReference type="PROSITE" id="PS01186">
    <property type="entry name" value="EGF_2"/>
    <property type="match status" value="8"/>
</dbReference>
<dbReference type="SUPFAM" id="SSF53300">
    <property type="entry name" value="vWA-like"/>
    <property type="match status" value="1"/>
</dbReference>
<feature type="domain" description="F5/8 type C" evidence="14">
    <location>
        <begin position="1699"/>
        <end position="1844"/>
    </location>
</feature>
<dbReference type="SMART" id="SM00032">
    <property type="entry name" value="CCP"/>
    <property type="match status" value="11"/>
</dbReference>
<dbReference type="InterPro" id="IPR018097">
    <property type="entry name" value="EGF_Ca-bd_CS"/>
</dbReference>
<evidence type="ECO:0000256" key="3">
    <source>
        <dbReference type="ARBA" id="ARBA00022525"/>
    </source>
</evidence>
<feature type="disulfide bond" evidence="10">
    <location>
        <begin position="1356"/>
        <end position="1365"/>
    </location>
</feature>
<feature type="domain" description="EGF-like" evidence="15">
    <location>
        <begin position="1213"/>
        <end position="1249"/>
    </location>
</feature>
<dbReference type="Pfam" id="PF07699">
    <property type="entry name" value="Ephrin_rec_like"/>
    <property type="match status" value="3"/>
</dbReference>
<feature type="disulfide bond" evidence="10">
    <location>
        <begin position="1278"/>
        <end position="1287"/>
    </location>
</feature>
<dbReference type="CDD" id="cd00057">
    <property type="entry name" value="FA58C"/>
    <property type="match status" value="1"/>
</dbReference>
<dbReference type="Gene3D" id="2.60.120.290">
    <property type="entry name" value="Spermadhesin, CUB domain"/>
    <property type="match status" value="2"/>
</dbReference>
<feature type="domain" description="CUB" evidence="13">
    <location>
        <begin position="2528"/>
        <end position="2637"/>
    </location>
</feature>
<feature type="disulfide bond" evidence="10">
    <location>
        <begin position="1394"/>
        <end position="1403"/>
    </location>
</feature>
<feature type="disulfide bond" evidence="11">
    <location>
        <begin position="2096"/>
        <end position="2123"/>
    </location>
</feature>
<proteinExistence type="predicted"/>
<dbReference type="PANTHER" id="PTHR24040">
    <property type="entry name" value="LAMININ G-LIKE DOMAIN-CONTAINING PROTEIN"/>
    <property type="match status" value="1"/>
</dbReference>
<feature type="domain" description="VWFA" evidence="16">
    <location>
        <begin position="58"/>
        <end position="256"/>
    </location>
</feature>
<keyword evidence="3" id="KW-0964">Secreted</keyword>
<feature type="domain" description="EGF-like" evidence="15">
    <location>
        <begin position="1951"/>
        <end position="1989"/>
    </location>
</feature>
<evidence type="ECO:0000259" key="15">
    <source>
        <dbReference type="PROSITE" id="PS50026"/>
    </source>
</evidence>
<dbReference type="Pfam" id="PF00431">
    <property type="entry name" value="CUB"/>
    <property type="match status" value="1"/>
</dbReference>
<dbReference type="InterPro" id="IPR000859">
    <property type="entry name" value="CUB_dom"/>
</dbReference>
<name>A0A7M5URU8_9CNID</name>
<comment type="subcellular location">
    <subcellularLocation>
        <location evidence="1">Membrane</location>
    </subcellularLocation>
    <subcellularLocation>
        <location evidence="2">Secreted</location>
    </subcellularLocation>
</comment>
<dbReference type="PRINTS" id="PR00895">
    <property type="entry name" value="PENTAXIN"/>
</dbReference>
<dbReference type="CDD" id="cd00198">
    <property type="entry name" value="vWFA"/>
    <property type="match status" value="1"/>
</dbReference>
<feature type="domain" description="EGF-like" evidence="15">
    <location>
        <begin position="1290"/>
        <end position="1328"/>
    </location>
</feature>
<evidence type="ECO:0000256" key="9">
    <source>
        <dbReference type="ARBA" id="ARBA00023180"/>
    </source>
</evidence>
<dbReference type="InterPro" id="IPR008979">
    <property type="entry name" value="Galactose-bd-like_sf"/>
</dbReference>
<dbReference type="SUPFAM" id="SSF57196">
    <property type="entry name" value="EGF/Laminin"/>
    <property type="match status" value="4"/>
</dbReference>
<feature type="domain" description="Sushi" evidence="18">
    <location>
        <begin position="1890"/>
        <end position="1951"/>
    </location>
</feature>
<dbReference type="InterPro" id="IPR002035">
    <property type="entry name" value="VWF_A"/>
</dbReference>
<dbReference type="InterPro" id="IPR013320">
    <property type="entry name" value="ConA-like_dom_sf"/>
</dbReference>
<dbReference type="InterPro" id="IPR035976">
    <property type="entry name" value="Sushi/SCR/CCP_sf"/>
</dbReference>
<evidence type="ECO:0000259" key="20">
    <source>
        <dbReference type="PROSITE" id="PS51828"/>
    </source>
</evidence>
<dbReference type="FunFam" id="2.10.50.10:FF:000018">
    <property type="entry name" value="Sushi, von Willebrand factor type A, EGF and pentraxin domain-containing 1"/>
    <property type="match status" value="1"/>
</dbReference>
<dbReference type="FunFam" id="2.10.50.10:FF:000032">
    <property type="entry name" value="Uncharacterized protein, isoform A"/>
    <property type="match status" value="1"/>
</dbReference>
<feature type="domain" description="Sushi" evidence="18">
    <location>
        <begin position="2313"/>
        <end position="2371"/>
    </location>
</feature>
<dbReference type="Gene3D" id="2.10.50.10">
    <property type="entry name" value="Tumor Necrosis Factor Receptor, subunit A, domain 2"/>
    <property type="match status" value="2"/>
</dbReference>
<feature type="domain" description="EGF-like" evidence="15">
    <location>
        <begin position="1251"/>
        <end position="1288"/>
    </location>
</feature>
<dbReference type="InterPro" id="IPR000436">
    <property type="entry name" value="Sushi_SCR_CCP_dom"/>
</dbReference>
<dbReference type="SMART" id="SM00159">
    <property type="entry name" value="PTX"/>
    <property type="match status" value="1"/>
</dbReference>
<dbReference type="FunFam" id="2.10.25.10:FF:000014">
    <property type="entry name" value="Latent-transforming growth factor beta-binding protein 3"/>
    <property type="match status" value="1"/>
</dbReference>
<feature type="domain" description="Sushi" evidence="18">
    <location>
        <begin position="374"/>
        <end position="444"/>
    </location>
</feature>
<dbReference type="InterPro" id="IPR035914">
    <property type="entry name" value="Sperma_CUB_dom_sf"/>
</dbReference>
<evidence type="ECO:0000256" key="8">
    <source>
        <dbReference type="ARBA" id="ARBA00023157"/>
    </source>
</evidence>
<feature type="chain" id="PRO_5029743031" description="Sushi, von Willebrand factor type A, EGF and pentraxin domain-containing protein 1" evidence="12">
    <location>
        <begin position="20"/>
        <end position="2640"/>
    </location>
</feature>
<dbReference type="PROSITE" id="PS00010">
    <property type="entry name" value="ASX_HYDROXYL"/>
    <property type="match status" value="5"/>
</dbReference>
<dbReference type="RefSeq" id="XP_066919609.1">
    <property type="nucleotide sequence ID" value="XM_067063508.1"/>
</dbReference>
<dbReference type="GO" id="GO:0005886">
    <property type="term" value="C:plasma membrane"/>
    <property type="evidence" value="ECO:0007669"/>
    <property type="project" value="UniProtKB-ARBA"/>
</dbReference>
<sequence>MYCFHALLLLLASLRLAIATGGDAQCLKYDRKVTKDLKTGEKNFVNCLGQTVESGQSELVILLDRSGSMWSSSQFKGSWTTRYDIAKKFIEALLSEVRISSNATRIALGTFTNSYHRDINYIWYPTNDKNRCKFENEYKLLKGPSGATNIKAALQDAYDIFAELDDNPQDHRYRRKSNKVVLLLSDGNANVYYGPNPGKPSDASYEANQLRNTHRLVYTIGAGDFGKNLMKSWASHPSAFLDITDFKRMATLAHNIRGDPHERDYDDVSDIDRKICGTCSPNADCGCHLLKGKPRCVCRRGFYGTGDKSDGCKRCPADTYGERRGYQKPEDCKKCPANSETTLKDGELALSVGYCSCKFGYSGNPAAGIACTAIPCGSYPKINNARPVDEKSCLNAVFGQQCEYECAHNYKMVKPSENTVTCTASKGVATSTGFWSSPQPQCERITCVAEWLLASDYPRFEKVSCNNTRIDDDKYGSGTFCDFECKSKYYRKSGSPRVTCQPNGQWDDERAYCEVSKCPTIQRSSAHISVKATSTDCFNTQIEVGQQCSFQCDTGFKLTQQLIECIPGSLAVGKWSQDIDKNLPKCEDITDPVFERKDECNTGITIRKDTLEDQNYASINFDTIRATDNSGERPKMSCVTESNQPCEYKMGVDYKFGLDEQGKTSTTRIRFKATDAAGNSEVCRFKVVIQDKQKPKKLDCPDNIVNETSNADMQIFWKVPTYEDNCGKYPNCSIDVIPMEGPISGSKFAKKTETTIRYTARDPSGNLNEECTFTVKVNEKPVSNICPPLKAPVNGAVSYFRPFSLAQTYCHSGFYPEGKIAFLYVCVNNEWKDTSPANAPVPLPDCLSRTPVDMASMGFVMLLWFDGDCTKKAVQQSIIAKFAGNAGIPPNLQDGIQFHCGSTTLVNRRKRSTSKTISIRYKASTRTDVEKVKANPDQEIKKLKDDLTKKVVPNEINRMNNQRSWKFLNKGVGALQSVRSEGNVKEVCGGEGQVEGTQFDPRVPSSNILQKCVQCGAGFFKNVKTLQCEACPKGTYQPEAGQSTCLHCPQGSLVTDGDVKSFTSCKEICKPGEYSSNGLAPCSICPVGTYSDDYRSASCKSCPAGTTTVKPGTISKFDCGSTCSPGTYSGNGVEPCKPCPKGSYQPSRGETRCLDCPGLKSTASPGSSSSGSCMDIQDCHSNPCLNGANCVDLKDDYECQCPKGYWGHDCEKEVDECALQPCLNNATCIDKLNDYECKCLPGTGGRHCDQVVKRCTSSTCGTHATCVDLPEHKYKCVCDIGYTGEFCETKIDFCAAQPCKNDAFCRNVNGAEKYSCQCKPGFKGPNCETKISHCVNNPCKNQGRCIEQRNGFACVCAHGFEGLTCQIQTDMCKYKKCHNDGVCVSKVGEIKCLCAPGFSGPQCDTVENSDFDLSFQSRVSTSFSSVHGRKDLYHVTLAFWMRTSDDENFGTPISYAVRRPDGTVDDNAFFMNDYSSFNLGINNETESLHFDANDGEWHHIALTWSSSSGLWKTFKDGIHIDTATTPIQKGKFIPKGGIFVIGEEQDSLEGEFTPSESFIGDLSQLNIWDRELSVNEIYDLATMCGHEEGNVVAWSDFSSQKIGNVRKTTPSLACDFHHHLRDFQHLEDSTLPTSLQSHGNTMLRVSLPAQCAQECIQRKEWCRTFTYAPTQCNLYKGSILIAKIDPVTKDGTHLYSLSCTKPVGMSNGQIKDSQLTASSFNLGAKPHLARLNRGAIAGEMFSHWQPSPSDRNPHIRVNFNEEHTITGIATQGHYLPDKKEFATSYIVYYYQGGQWRRLKEYQANTDSTTVVRNELSFVASAVMLFPRRDHRSTAVAFRFELYGCPNRPQGTPKLKSDSDDCHSRPCQNGGRCFNLYRRYVCKCPYGFTGHQCQTKKSCDIGQLDLPVHGVTSSHSGGKASITCKNGYQTQGSSVANCVNSKWSVSAVKCVDIDECTLKRCEGGCENSEGSYRCHCKKGYTLAADKRSCNNVNECSTGAGCQYGCKDIRGSFECLCPAGHRSKGARVCYDINECETGKHGCQHHCENTKGAYKCFCRPGYTLHSDRKSCVALTCPGLNNIANIQSISVKNNVATYTCKSGYRVNGPIKRYCLPGLFWSGRQPTCDPIRCNKLYRPEHGTITSNFGMTSYGITVRFACNSGYHLMGSNSRTCQNINNQAQWSGHQPYCIPNGCPKFTVINGQRLGLNIQKGGTARVQCNYGYKLLHPEHYQFRLCQSNGHWSGPGGNSAKVECKIMRCPSLPTTGGVSIKMTGGLNYQAIATYSCPANKCLNGNKVRRCQANGQWSGTQPSCLSNSCCKPPVPANSKSYDDGKYGVGEEVYVSCNKGYTLSGTELRQCQSNLRWSGQDPICTIKNCGDPGNLQNGVRKGDGNTTYGSTVRYFCDPRYIFSGSRERKCQADGTWSGTQPACTRGHRGGHIRQKAGRLTCNANENCHWLIQVTQGQKVNFKFARMTFFGKEDRADIYDGDKSWEPFVSFTKDMKPREMTSNGHLLRIISNGHVEIEFKESQCGGMLTEQRGVISSPNFPKKYPNNLNCVWTIHRPYEFVEMLFLEFLLQQNQVDNVYIYEGPFEGSKLLLSNGWGFRRQYLYDYADRWIWMQFKSDATIAESGFQAIWRRHQQR</sequence>
<evidence type="ECO:0000259" key="14">
    <source>
        <dbReference type="PROSITE" id="PS50022"/>
    </source>
</evidence>
<dbReference type="InterPro" id="IPR003609">
    <property type="entry name" value="Pan_app"/>
</dbReference>
<dbReference type="GO" id="GO:0048666">
    <property type="term" value="P:neuron development"/>
    <property type="evidence" value="ECO:0007669"/>
    <property type="project" value="UniProtKB-ARBA"/>
</dbReference>
<protein>
    <recommendedName>
        <fullName evidence="23">Sushi, von Willebrand factor type A, EGF and pentraxin domain-containing protein 1</fullName>
    </recommendedName>
</protein>
<dbReference type="GO" id="GO:0005509">
    <property type="term" value="F:calcium ion binding"/>
    <property type="evidence" value="ECO:0007669"/>
    <property type="project" value="InterPro"/>
</dbReference>
<dbReference type="Gene3D" id="2.10.25.10">
    <property type="entry name" value="Laminin"/>
    <property type="match status" value="10"/>
</dbReference>
<dbReference type="SUPFAM" id="SSF57184">
    <property type="entry name" value="Growth factor receptor domain"/>
    <property type="match status" value="3"/>
</dbReference>
<dbReference type="FunFam" id="2.10.25.10:FF:000004">
    <property type="entry name" value="Neurogenic locus notch 1"/>
    <property type="match status" value="1"/>
</dbReference>
<dbReference type="SMART" id="SM00179">
    <property type="entry name" value="EGF_CA"/>
    <property type="match status" value="10"/>
</dbReference>
<dbReference type="InterPro" id="IPR049883">
    <property type="entry name" value="NOTCH1_EGF-like"/>
</dbReference>
<dbReference type="FunFam" id="2.10.25.10:FF:000230">
    <property type="entry name" value="Delta-like protein"/>
    <property type="match status" value="1"/>
</dbReference>
<dbReference type="PROSITE" id="PS01180">
    <property type="entry name" value="CUB"/>
    <property type="match status" value="1"/>
</dbReference>
<dbReference type="GeneID" id="136806935"/>
<feature type="domain" description="Sushi" evidence="18">
    <location>
        <begin position="463"/>
        <end position="515"/>
    </location>
</feature>
<feature type="disulfide bond" evidence="10">
    <location>
        <begin position="1318"/>
        <end position="1327"/>
    </location>
</feature>
<evidence type="ECO:0008006" key="23">
    <source>
        <dbReference type="Google" id="ProtNLM"/>
    </source>
</evidence>
<evidence type="ECO:0000259" key="19">
    <source>
        <dbReference type="PROSITE" id="PS50948"/>
    </source>
</evidence>
<dbReference type="Proteomes" id="UP000594262">
    <property type="component" value="Unplaced"/>
</dbReference>
<evidence type="ECO:0000256" key="10">
    <source>
        <dbReference type="PROSITE-ProRule" id="PRU00076"/>
    </source>
</evidence>
<dbReference type="Pfam" id="PF02494">
    <property type="entry name" value="HYR"/>
    <property type="match status" value="1"/>
</dbReference>
<feature type="domain" description="Pentraxin (PTX)" evidence="20">
    <location>
        <begin position="1409"/>
        <end position="1614"/>
    </location>
</feature>
<feature type="disulfide bond" evidence="11">
    <location>
        <begin position="2283"/>
        <end position="2310"/>
    </location>
</feature>
<dbReference type="Gene3D" id="3.40.50.410">
    <property type="entry name" value="von Willebrand factor, type A domain"/>
    <property type="match status" value="1"/>
</dbReference>
<dbReference type="SMART" id="SM00042">
    <property type="entry name" value="CUB"/>
    <property type="match status" value="1"/>
</dbReference>
<dbReference type="FunFam" id="2.10.25.10:FF:000010">
    <property type="entry name" value="Pro-epidermal growth factor"/>
    <property type="match status" value="1"/>
</dbReference>
<feature type="domain" description="Apple" evidence="19">
    <location>
        <begin position="1614"/>
        <end position="1699"/>
    </location>
</feature>
<feature type="disulfide bond" evidence="11">
    <location>
        <begin position="2342"/>
        <end position="2369"/>
    </location>
</feature>
<dbReference type="Gene3D" id="2.60.120.260">
    <property type="entry name" value="Galactose-binding domain-like"/>
    <property type="match status" value="1"/>
</dbReference>
<evidence type="ECO:0000256" key="5">
    <source>
        <dbReference type="ARBA" id="ARBA00022729"/>
    </source>
</evidence>
<comment type="caution">
    <text evidence="10">Lacks conserved residue(s) required for the propagation of feature annotation.</text>
</comment>
<evidence type="ECO:0000259" key="17">
    <source>
        <dbReference type="PROSITE" id="PS50825"/>
    </source>
</evidence>
<dbReference type="Pfam" id="PF07645">
    <property type="entry name" value="EGF_CA"/>
    <property type="match status" value="1"/>
</dbReference>
<dbReference type="InterPro" id="IPR000152">
    <property type="entry name" value="EGF-type_Asp/Asn_hydroxyl_site"/>
</dbReference>
<dbReference type="Gene3D" id="2.60.120.200">
    <property type="match status" value="1"/>
</dbReference>
<dbReference type="GO" id="GO:0000902">
    <property type="term" value="P:cell morphogenesis"/>
    <property type="evidence" value="ECO:0007669"/>
    <property type="project" value="UniProtKB-ARBA"/>
</dbReference>
<evidence type="ECO:0000256" key="12">
    <source>
        <dbReference type="SAM" id="SignalP"/>
    </source>
</evidence>
<feature type="domain" description="EGF-like" evidence="15">
    <location>
        <begin position="1330"/>
        <end position="1366"/>
    </location>
</feature>
<dbReference type="Pfam" id="PF00092">
    <property type="entry name" value="VWA"/>
    <property type="match status" value="1"/>
</dbReference>
<dbReference type="PROSITE" id="PS50923">
    <property type="entry name" value="SUSHI"/>
    <property type="match status" value="9"/>
</dbReference>
<dbReference type="SUPFAM" id="SSF57535">
    <property type="entry name" value="Complement control module/SCR domain"/>
    <property type="match status" value="8"/>
</dbReference>
<keyword evidence="22" id="KW-1185">Reference proteome</keyword>
<dbReference type="PANTHER" id="PTHR24040:SF13">
    <property type="entry name" value="FIBROPELLIN-1"/>
    <property type="match status" value="1"/>
</dbReference>
<feature type="signal peptide" evidence="12">
    <location>
        <begin position="1"/>
        <end position="19"/>
    </location>
</feature>
<dbReference type="FunFam" id="2.10.70.10:FF:000011">
    <property type="entry name" value="CUB and sushi domain-containing protein 3 isoform A"/>
    <property type="match status" value="1"/>
</dbReference>
<dbReference type="PROSITE" id="PS50825">
    <property type="entry name" value="HYR"/>
    <property type="match status" value="1"/>
</dbReference>
<dbReference type="InterPro" id="IPR001881">
    <property type="entry name" value="EGF-like_Ca-bd_dom"/>
</dbReference>
<keyword evidence="8 10" id="KW-1015">Disulfide bond</keyword>
<evidence type="ECO:0000313" key="21">
    <source>
        <dbReference type="EnsemblMetazoa" id="CLYHEMP000387.1"/>
    </source>
</evidence>
<dbReference type="InterPro" id="IPR036465">
    <property type="entry name" value="vWFA_dom_sf"/>
</dbReference>
<dbReference type="CDD" id="cd00033">
    <property type="entry name" value="CCP"/>
    <property type="match status" value="7"/>
</dbReference>
<organism evidence="21 22">
    <name type="scientific">Clytia hemisphaerica</name>
    <dbReference type="NCBI Taxonomy" id="252671"/>
    <lineage>
        <taxon>Eukaryota</taxon>
        <taxon>Metazoa</taxon>
        <taxon>Cnidaria</taxon>
        <taxon>Hydrozoa</taxon>
        <taxon>Hydroidolina</taxon>
        <taxon>Leptothecata</taxon>
        <taxon>Obeliida</taxon>
        <taxon>Clytiidae</taxon>
        <taxon>Clytia</taxon>
    </lineage>
</organism>
<dbReference type="SMART" id="SM00327">
    <property type="entry name" value="VWA"/>
    <property type="match status" value="1"/>
</dbReference>
<feature type="domain" description="EGF-like" evidence="15">
    <location>
        <begin position="2029"/>
        <end position="2069"/>
    </location>
</feature>
<dbReference type="SMART" id="SM00231">
    <property type="entry name" value="FA58C"/>
    <property type="match status" value="1"/>
</dbReference>
<dbReference type="PROSITE" id="PS50234">
    <property type="entry name" value="VWFA"/>
    <property type="match status" value="1"/>
</dbReference>
<feature type="disulfide bond" evidence="10">
    <location>
        <begin position="1239"/>
        <end position="1248"/>
    </location>
</feature>
<feature type="disulfide bond" evidence="11">
    <location>
        <begin position="2401"/>
        <end position="2428"/>
    </location>
</feature>
<dbReference type="PROSITE" id="PS50022">
    <property type="entry name" value="FA58C_3"/>
    <property type="match status" value="1"/>
</dbReference>
<accession>A0A7M5URU8</accession>
<dbReference type="InterPro" id="IPR009030">
    <property type="entry name" value="Growth_fac_rcpt_cys_sf"/>
</dbReference>
<evidence type="ECO:0000256" key="4">
    <source>
        <dbReference type="ARBA" id="ARBA00022536"/>
    </source>
</evidence>
<reference evidence="21" key="1">
    <citation type="submission" date="2021-01" db="UniProtKB">
        <authorList>
            <consortium name="EnsemblMetazoa"/>
        </authorList>
    </citation>
    <scope>IDENTIFICATION</scope>
</reference>
<dbReference type="SMART" id="SM01411">
    <property type="entry name" value="Ephrin_rec_like"/>
    <property type="match status" value="4"/>
</dbReference>
<dbReference type="PROSITE" id="PS50948">
    <property type="entry name" value="PAN"/>
    <property type="match status" value="1"/>
</dbReference>
<evidence type="ECO:0000256" key="7">
    <source>
        <dbReference type="ARBA" id="ARBA00023136"/>
    </source>
</evidence>
<evidence type="ECO:0000256" key="6">
    <source>
        <dbReference type="ARBA" id="ARBA00022737"/>
    </source>
</evidence>
<dbReference type="FunFam" id="2.10.25.10:FF:000012">
    <property type="entry name" value="Delta-like protein"/>
    <property type="match status" value="1"/>
</dbReference>
<dbReference type="InterPro" id="IPR000742">
    <property type="entry name" value="EGF"/>
</dbReference>
<feature type="disulfide bond" evidence="10">
    <location>
        <begin position="1883"/>
        <end position="1892"/>
    </location>
</feature>
<feature type="domain" description="Sushi" evidence="18">
    <location>
        <begin position="2126"/>
        <end position="2188"/>
    </location>
</feature>
<dbReference type="PROSITE" id="PS00022">
    <property type="entry name" value="EGF_1"/>
    <property type="match status" value="7"/>
</dbReference>
<dbReference type="InterPro" id="IPR051145">
    <property type="entry name" value="GAS-SHBG-PROS"/>
</dbReference>
<evidence type="ECO:0000256" key="11">
    <source>
        <dbReference type="PROSITE-ProRule" id="PRU00302"/>
    </source>
</evidence>
<evidence type="ECO:0000259" key="18">
    <source>
        <dbReference type="PROSITE" id="PS50923"/>
    </source>
</evidence>
<dbReference type="EnsemblMetazoa" id="CLYHEMT000387.1">
    <property type="protein sequence ID" value="CLYHEMP000387.1"/>
    <property type="gene ID" value="CLYHEMG000387"/>
</dbReference>
<keyword evidence="7" id="KW-0472">Membrane</keyword>
<dbReference type="PROSITE" id="PS01187">
    <property type="entry name" value="EGF_CA"/>
    <property type="match status" value="4"/>
</dbReference>
<dbReference type="CDD" id="cd00054">
    <property type="entry name" value="EGF_CA"/>
    <property type="match status" value="8"/>
</dbReference>
<keyword evidence="11" id="KW-0768">Sushi</keyword>
<dbReference type="FunFam" id="2.10.25.10:FF:000472">
    <property type="entry name" value="Uncharacterized protein, isoform A"/>
    <property type="match status" value="1"/>
</dbReference>
<feature type="domain" description="Sushi" evidence="18">
    <location>
        <begin position="2372"/>
        <end position="2430"/>
    </location>
</feature>
<evidence type="ECO:0000259" key="16">
    <source>
        <dbReference type="PROSITE" id="PS50234"/>
    </source>
</evidence>
<dbReference type="GO" id="GO:0042063">
    <property type="term" value="P:gliogenesis"/>
    <property type="evidence" value="ECO:0007669"/>
    <property type="project" value="UniProtKB-ARBA"/>
</dbReference>
<keyword evidence="5 12" id="KW-0732">Signal</keyword>
<evidence type="ECO:0000259" key="13">
    <source>
        <dbReference type="PROSITE" id="PS01180"/>
    </source>
</evidence>
<dbReference type="CDD" id="cd00041">
    <property type="entry name" value="CUB"/>
    <property type="match status" value="1"/>
</dbReference>
<evidence type="ECO:0000256" key="1">
    <source>
        <dbReference type="ARBA" id="ARBA00004370"/>
    </source>
</evidence>
<keyword evidence="6" id="KW-0677">Repeat</keyword>
<dbReference type="OrthoDB" id="6515930at2759"/>
<keyword evidence="9" id="KW-0325">Glycoprotein</keyword>
<feature type="domain" description="EGF-like" evidence="15">
    <location>
        <begin position="1368"/>
        <end position="1404"/>
    </location>
</feature>
<dbReference type="Pfam" id="PF12662">
    <property type="entry name" value="cEGF"/>
    <property type="match status" value="1"/>
</dbReference>
<feature type="disulfide bond" evidence="10">
    <location>
        <begin position="1299"/>
        <end position="1316"/>
    </location>
</feature>
<dbReference type="Pfam" id="PF00084">
    <property type="entry name" value="Sushi"/>
    <property type="match status" value="8"/>
</dbReference>
<dbReference type="SUPFAM" id="SSF49899">
    <property type="entry name" value="Concanavalin A-like lectins/glucanases"/>
    <property type="match status" value="1"/>
</dbReference>